<protein>
    <recommendedName>
        <fullName evidence="3">Actin-like ATPase domain-containing protein</fullName>
    </recommendedName>
</protein>
<dbReference type="InterPro" id="IPR043129">
    <property type="entry name" value="ATPase_NBD"/>
</dbReference>
<dbReference type="OrthoDB" id="2963168at2759"/>
<dbReference type="Gene3D" id="3.30.420.40">
    <property type="match status" value="2"/>
</dbReference>
<name>A0A6A7A879_9PLEO</name>
<reference evidence="1" key="1">
    <citation type="journal article" date="2020" name="Stud. Mycol.">
        <title>101 Dothideomycetes genomes: a test case for predicting lifestyles and emergence of pathogens.</title>
        <authorList>
            <person name="Haridas S."/>
            <person name="Albert R."/>
            <person name="Binder M."/>
            <person name="Bloem J."/>
            <person name="Labutti K."/>
            <person name="Salamov A."/>
            <person name="Andreopoulos B."/>
            <person name="Baker S."/>
            <person name="Barry K."/>
            <person name="Bills G."/>
            <person name="Bluhm B."/>
            <person name="Cannon C."/>
            <person name="Castanera R."/>
            <person name="Culley D."/>
            <person name="Daum C."/>
            <person name="Ezra D."/>
            <person name="Gonzalez J."/>
            <person name="Henrissat B."/>
            <person name="Kuo A."/>
            <person name="Liang C."/>
            <person name="Lipzen A."/>
            <person name="Lutzoni F."/>
            <person name="Magnuson J."/>
            <person name="Mondo S."/>
            <person name="Nolan M."/>
            <person name="Ohm R."/>
            <person name="Pangilinan J."/>
            <person name="Park H.-J."/>
            <person name="Ramirez L."/>
            <person name="Alfaro M."/>
            <person name="Sun H."/>
            <person name="Tritt A."/>
            <person name="Yoshinaga Y."/>
            <person name="Zwiers L.-H."/>
            <person name="Turgeon B."/>
            <person name="Goodwin S."/>
            <person name="Spatafora J."/>
            <person name="Crous P."/>
            <person name="Grigoriev I."/>
        </authorList>
    </citation>
    <scope>NUCLEOTIDE SEQUENCE</scope>
    <source>
        <strain evidence="1">CBS 113818</strain>
    </source>
</reference>
<dbReference type="SUPFAM" id="SSF53067">
    <property type="entry name" value="Actin-like ATPase domain"/>
    <property type="match status" value="2"/>
</dbReference>
<sequence length="668" mass="75828">MYPVSRVQPVRQRPQAIQTNQVAVTNGVRETRLVIGIDFGTTYTGVAFATPKGSVCPLNEITVIKEWDEHHTNADKVPSVISYSNSKSHQQWGSYCNFSPGALTMVHKKLELCPHPLQGELDLVLQVLKDMKNLNFDDMIEDGLVPAHACKSPEEIVTDYLTKVFLYLDQKVEKFKGSFRIYTTTDLVVTVPTDWPYEAMNATYRAITKAGFNRFNFPRLNDVMFITESEAAARYTVRYYKEQRGVNFLHDNSCFVLCDAGGGTVDVVSYKVIKTQPSLQLEQIGSPTGAKCGSIFINQRFKKWLRQRIGDRYYRELDPNLTLDKTASLASETPAMRSLMQDFDDRKEAFTAEDTRDIHLKLPPPLHELEVPGLIQLGELTITREQMESFFDACLDQILQLIVGHMKQIERVASNRTKNLFLVGGFGSSEYLRHYIEDTMVNEYGVRFRTPDTSWTAIVQGAVVCGIDSTQIPSIRRGKALEHSYGVSMDEVFQETSHLPEDLNEERGGQLYAQAQLIWLLNQSDAILAGEPRKVRKEFDVSFTKTQDFMNLPIYRHTRAYDEVEADRPLRLRNAADEVTQAAVLKIELATLRSYLHSKLGPIRGVRESLYQAAKSSDRPSYKLMEGVFFSAMKSSYRVTLELVLEVTWDKVQASISWGGRELARVTL</sequence>
<dbReference type="PANTHER" id="PTHR14187:SF5">
    <property type="entry name" value="HEAT SHOCK 70 KDA PROTEIN 12A"/>
    <property type="match status" value="1"/>
</dbReference>
<accession>A0A6A7A879</accession>
<dbReference type="Gene3D" id="3.90.640.10">
    <property type="entry name" value="Actin, Chain A, domain 4"/>
    <property type="match status" value="1"/>
</dbReference>
<organism evidence="1 2">
    <name type="scientific">Ophiobolus disseminans</name>
    <dbReference type="NCBI Taxonomy" id="1469910"/>
    <lineage>
        <taxon>Eukaryota</taxon>
        <taxon>Fungi</taxon>
        <taxon>Dikarya</taxon>
        <taxon>Ascomycota</taxon>
        <taxon>Pezizomycotina</taxon>
        <taxon>Dothideomycetes</taxon>
        <taxon>Pleosporomycetidae</taxon>
        <taxon>Pleosporales</taxon>
        <taxon>Pleosporineae</taxon>
        <taxon>Phaeosphaeriaceae</taxon>
        <taxon>Ophiobolus</taxon>
    </lineage>
</organism>
<evidence type="ECO:0000313" key="2">
    <source>
        <dbReference type="Proteomes" id="UP000799424"/>
    </source>
</evidence>
<gene>
    <name evidence="1" type="ORF">CC86DRAFT_199672</name>
</gene>
<dbReference type="Proteomes" id="UP000799424">
    <property type="component" value="Unassembled WGS sequence"/>
</dbReference>
<dbReference type="PANTHER" id="PTHR14187">
    <property type="entry name" value="ALPHA KINASE/ELONGATION FACTOR 2 KINASE"/>
    <property type="match status" value="1"/>
</dbReference>
<dbReference type="AlphaFoldDB" id="A0A6A7A879"/>
<dbReference type="CDD" id="cd10170">
    <property type="entry name" value="ASKHA_NBD_HSP70"/>
    <property type="match status" value="1"/>
</dbReference>
<evidence type="ECO:0000313" key="1">
    <source>
        <dbReference type="EMBL" id="KAF2828907.1"/>
    </source>
</evidence>
<proteinExistence type="predicted"/>
<evidence type="ECO:0008006" key="3">
    <source>
        <dbReference type="Google" id="ProtNLM"/>
    </source>
</evidence>
<keyword evidence="2" id="KW-1185">Reference proteome</keyword>
<dbReference type="EMBL" id="MU006222">
    <property type="protein sequence ID" value="KAF2828907.1"/>
    <property type="molecule type" value="Genomic_DNA"/>
</dbReference>